<reference evidence="6 7" key="1">
    <citation type="submission" date="2017-06" db="EMBL/GenBank/DDBJ databases">
        <title>Draft genome sequence of a variant of Elsinoe murrayae.</title>
        <authorList>
            <person name="Cheng Q."/>
        </authorList>
    </citation>
    <scope>NUCLEOTIDE SEQUENCE [LARGE SCALE GENOMIC DNA]</scope>
    <source>
        <strain evidence="6 7">CQ-2017a</strain>
    </source>
</reference>
<dbReference type="Gene3D" id="1.25.40.180">
    <property type="match status" value="1"/>
</dbReference>
<dbReference type="InterPro" id="IPR016024">
    <property type="entry name" value="ARM-type_fold"/>
</dbReference>
<dbReference type="GO" id="GO:0005730">
    <property type="term" value="C:nucleolus"/>
    <property type="evidence" value="ECO:0007669"/>
    <property type="project" value="UniProtKB-SubCell"/>
</dbReference>
<evidence type="ECO:0000259" key="5">
    <source>
        <dbReference type="PROSITE" id="PS51366"/>
    </source>
</evidence>
<dbReference type="GO" id="GO:0003723">
    <property type="term" value="F:RNA binding"/>
    <property type="evidence" value="ECO:0007669"/>
    <property type="project" value="InterPro"/>
</dbReference>
<evidence type="ECO:0000256" key="1">
    <source>
        <dbReference type="ARBA" id="ARBA00004604"/>
    </source>
</evidence>
<feature type="compositionally biased region" description="Basic and acidic residues" evidence="4">
    <location>
        <begin position="263"/>
        <end position="286"/>
    </location>
</feature>
<feature type="compositionally biased region" description="Acidic residues" evidence="4">
    <location>
        <begin position="243"/>
        <end position="262"/>
    </location>
</feature>
<dbReference type="AlphaFoldDB" id="A0A2K1QZX1"/>
<keyword evidence="3" id="KW-0539">Nucleus</keyword>
<feature type="compositionally biased region" description="Acidic residues" evidence="4">
    <location>
        <begin position="222"/>
        <end position="236"/>
    </location>
</feature>
<feature type="compositionally biased region" description="Polar residues" evidence="4">
    <location>
        <begin position="58"/>
        <end position="81"/>
    </location>
</feature>
<dbReference type="Pfam" id="PF02847">
    <property type="entry name" value="MA3"/>
    <property type="match status" value="1"/>
</dbReference>
<dbReference type="EMBL" id="NKHZ01000022">
    <property type="protein sequence ID" value="PNS20587.1"/>
    <property type="molecule type" value="Genomic_DNA"/>
</dbReference>
<dbReference type="PANTHER" id="PTHR18034">
    <property type="entry name" value="CELL CYCLE CONTROL PROTEIN CWF22-RELATED"/>
    <property type="match status" value="1"/>
</dbReference>
<comment type="subcellular location">
    <subcellularLocation>
        <location evidence="1">Nucleus</location>
        <location evidence="1">Nucleolus</location>
    </subcellularLocation>
</comment>
<feature type="compositionally biased region" description="Acidic residues" evidence="4">
    <location>
        <begin position="106"/>
        <end position="118"/>
    </location>
</feature>
<dbReference type="Pfam" id="PF02854">
    <property type="entry name" value="MIF4G"/>
    <property type="match status" value="1"/>
</dbReference>
<dbReference type="InParanoid" id="A0A2K1QZX1"/>
<dbReference type="Proteomes" id="UP000243797">
    <property type="component" value="Unassembled WGS sequence"/>
</dbReference>
<feature type="compositionally biased region" description="Acidic residues" evidence="4">
    <location>
        <begin position="600"/>
        <end position="616"/>
    </location>
</feature>
<dbReference type="GO" id="GO:0042274">
    <property type="term" value="P:ribosomal small subunit biogenesis"/>
    <property type="evidence" value="ECO:0007669"/>
    <property type="project" value="TreeGrafter"/>
</dbReference>
<feature type="domain" description="MI" evidence="5">
    <location>
        <begin position="636"/>
        <end position="777"/>
    </location>
</feature>
<feature type="region of interest" description="Disordered" evidence="4">
    <location>
        <begin position="186"/>
        <end position="205"/>
    </location>
</feature>
<dbReference type="PROSITE" id="PS51366">
    <property type="entry name" value="MI"/>
    <property type="match status" value="1"/>
</dbReference>
<evidence type="ECO:0000256" key="3">
    <source>
        <dbReference type="ARBA" id="ARBA00023242"/>
    </source>
</evidence>
<dbReference type="SMART" id="SM00543">
    <property type="entry name" value="MIF4G"/>
    <property type="match status" value="1"/>
</dbReference>
<name>A0A2K1QZX1_9PEZI</name>
<feature type="region of interest" description="Disordered" evidence="4">
    <location>
        <begin position="214"/>
        <end position="290"/>
    </location>
</feature>
<feature type="region of interest" description="Disordered" evidence="4">
    <location>
        <begin position="722"/>
        <end position="746"/>
    </location>
</feature>
<dbReference type="SMART" id="SM00544">
    <property type="entry name" value="MA3"/>
    <property type="match status" value="1"/>
</dbReference>
<dbReference type="STRING" id="2082308.A0A2K1QZX1"/>
<dbReference type="OrthoDB" id="361797at2759"/>
<feature type="compositionally biased region" description="Acidic residues" evidence="4">
    <location>
        <begin position="171"/>
        <end position="181"/>
    </location>
</feature>
<accession>A0A2K1QZX1</accession>
<comment type="caution">
    <text evidence="6">The sequence shown here is derived from an EMBL/GenBank/DDBJ whole genome shotgun (WGS) entry which is preliminary data.</text>
</comment>
<dbReference type="SUPFAM" id="SSF48371">
    <property type="entry name" value="ARM repeat"/>
    <property type="match status" value="1"/>
</dbReference>
<feature type="region of interest" description="Disordered" evidence="4">
    <location>
        <begin position="1"/>
        <end position="181"/>
    </location>
</feature>
<evidence type="ECO:0000313" key="7">
    <source>
        <dbReference type="Proteomes" id="UP000243797"/>
    </source>
</evidence>
<dbReference type="PANTHER" id="PTHR18034:SF4">
    <property type="entry name" value="NUCLEOLAR MIF4G DOMAIN-CONTAINING PROTEIN 1"/>
    <property type="match status" value="1"/>
</dbReference>
<comment type="similarity">
    <text evidence="2">Belongs to the CWC22 family.</text>
</comment>
<proteinExistence type="inferred from homology"/>
<evidence type="ECO:0000256" key="2">
    <source>
        <dbReference type="ARBA" id="ARBA00006856"/>
    </source>
</evidence>
<dbReference type="FunCoup" id="A0A2K1QZX1">
    <property type="interactions" value="586"/>
</dbReference>
<dbReference type="InterPro" id="IPR003890">
    <property type="entry name" value="MIF4G-like_typ-3"/>
</dbReference>
<dbReference type="InterPro" id="IPR050781">
    <property type="entry name" value="CWC22_splicing_factor"/>
</dbReference>
<gene>
    <name evidence="6" type="ORF">CAC42_314</name>
</gene>
<feature type="compositionally biased region" description="Acidic residues" evidence="4">
    <location>
        <begin position="730"/>
        <end position="739"/>
    </location>
</feature>
<feature type="compositionally biased region" description="Pro residues" evidence="4">
    <location>
        <begin position="1"/>
        <end position="12"/>
    </location>
</feature>
<organism evidence="6 7">
    <name type="scientific">Sphaceloma murrayae</name>
    <dbReference type="NCBI Taxonomy" id="2082308"/>
    <lineage>
        <taxon>Eukaryota</taxon>
        <taxon>Fungi</taxon>
        <taxon>Dikarya</taxon>
        <taxon>Ascomycota</taxon>
        <taxon>Pezizomycotina</taxon>
        <taxon>Dothideomycetes</taxon>
        <taxon>Dothideomycetidae</taxon>
        <taxon>Myriangiales</taxon>
        <taxon>Elsinoaceae</taxon>
        <taxon>Sphaceloma</taxon>
    </lineage>
</organism>
<protein>
    <submittedName>
        <fullName evidence="6">Suppressor of glycerol defect protein 1</fullName>
    </submittedName>
</protein>
<keyword evidence="7" id="KW-1185">Reference proteome</keyword>
<evidence type="ECO:0000256" key="4">
    <source>
        <dbReference type="SAM" id="MobiDB-lite"/>
    </source>
</evidence>
<evidence type="ECO:0000313" key="6">
    <source>
        <dbReference type="EMBL" id="PNS20587.1"/>
    </source>
</evidence>
<feature type="compositionally biased region" description="Basic residues" evidence="4">
    <location>
        <begin position="28"/>
        <end position="40"/>
    </location>
</feature>
<feature type="compositionally biased region" description="Basic and acidic residues" evidence="4">
    <location>
        <begin position="41"/>
        <end position="50"/>
    </location>
</feature>
<feature type="region of interest" description="Disordered" evidence="4">
    <location>
        <begin position="587"/>
        <end position="619"/>
    </location>
</feature>
<sequence length="871" mass="96146">MSRPQRPGPRGPTLPRELADQIGANGSSKKHRNAMTRKDRRKQERQERKGPRPHQTRRPTNGYTKASPRSASAKNRANKTATPAALPRKGSEEASDIGSENGFSGGDDDMLDETDSDEPVSGVVQREPSPPLTTKLSKTARARLDQDDDEITALERKLGIKKGKKARAPDGEDDGLDDLLGEIDGAVTGEYSTGGKRKLQEDDDWLKQKRRKLEVQERAAEGVEDDFAGFSDDDEQSSVLDDSAVEDDDIDSAGSESLDDEDKDSHVDSVDREDARTEARPQRENPYRAPVTEDQATVAKYIPPSLRKASTGQDESVLRLHRKIQGLINRLSESNLPSILTSIEALYQDNPRGHVTDGLINTLLSLIDSTDTLSDTFIILHAAFIAGLHRSTGPDFLAQLVERIVHVLDSTGYPSSPTIPASPLPVPTRTHSNLLLLLSNLYSFSLLSHPLLLPLLYPLISLFSEPSLALLLHVLRVCGPQLRSSSPASFHDLAARLTARAAEVPREELTARQRFTLETIQELKMGRARGEIGGQGRGEMVGRLKKVLGARGKGRPVEGLGVGLEDVRGGRERGRWWVVGGRWDGRDIEDEGKRKQGPSDNDDDDDDLDMSAEGDDDKSSAKNLLTLARQLGMNTDVRRSVFMAIMAAADYRDAVARITKLALRKTQLGEIARVLVRCATAERQHNPYYALVARDLCGTRREIRMGFQFALWDCFRRMGETVSDEGRDDHDDDDDDNDNDGGQGSMPTHQIVSLAKLFAVLVKNEAVPVTALKKLDFAYLKSKTALFLEVMLTVVILDKGKNGPDAVGILSRAREAEELRVAFRWWVGEVLSKSEVPEKRRHRERVARTCEEVVAKLGEDVALDSLGEESD</sequence>
<dbReference type="InterPro" id="IPR003891">
    <property type="entry name" value="Initiation_fac_eIF4g_MI"/>
</dbReference>